<dbReference type="Proteomes" id="UP000789405">
    <property type="component" value="Unassembled WGS sequence"/>
</dbReference>
<sequence>MERDKLPLSSLVNTEFYFEEEDAGEVNDEDTDSEQPKISTTSKPLHPIKDYAIIWLEANLKISRNSDDKKDRQNLGRYLSDKNEWKLVEELVKIFELFEIVTKAFSTEKYPTLSVVYPIIEVLKSEFEKDLNLTLTEDDFNEYSSDSSDSESEEVQNCDVQSVIAQVKQAIYNLLCKYWGNPKDTGLLATLLDSRLKKLHTFSNYLKNETIRVCCEEIIVDVMPIQSTSSSVTSTNR</sequence>
<organism evidence="2 3">
    <name type="scientific">Dentiscutata erythropus</name>
    <dbReference type="NCBI Taxonomy" id="1348616"/>
    <lineage>
        <taxon>Eukaryota</taxon>
        <taxon>Fungi</taxon>
        <taxon>Fungi incertae sedis</taxon>
        <taxon>Mucoromycota</taxon>
        <taxon>Glomeromycotina</taxon>
        <taxon>Glomeromycetes</taxon>
        <taxon>Diversisporales</taxon>
        <taxon>Gigasporaceae</taxon>
        <taxon>Dentiscutata</taxon>
    </lineage>
</organism>
<evidence type="ECO:0000256" key="1">
    <source>
        <dbReference type="SAM" id="MobiDB-lite"/>
    </source>
</evidence>
<comment type="caution">
    <text evidence="2">The sequence shown here is derived from an EMBL/GenBank/DDBJ whole genome shotgun (WGS) entry which is preliminary data.</text>
</comment>
<gene>
    <name evidence="2" type="ORF">DERYTH_LOCUS3096</name>
</gene>
<accession>A0A9N8ZS69</accession>
<dbReference type="InterPro" id="IPR012337">
    <property type="entry name" value="RNaseH-like_sf"/>
</dbReference>
<name>A0A9N8ZS69_9GLOM</name>
<reference evidence="2" key="1">
    <citation type="submission" date="2021-06" db="EMBL/GenBank/DDBJ databases">
        <authorList>
            <person name="Kallberg Y."/>
            <person name="Tangrot J."/>
            <person name="Rosling A."/>
        </authorList>
    </citation>
    <scope>NUCLEOTIDE SEQUENCE</scope>
    <source>
        <strain evidence="2">MA453B</strain>
    </source>
</reference>
<dbReference type="EMBL" id="CAJVPY010001053">
    <property type="protein sequence ID" value="CAG8505025.1"/>
    <property type="molecule type" value="Genomic_DNA"/>
</dbReference>
<keyword evidence="3" id="KW-1185">Reference proteome</keyword>
<dbReference type="SUPFAM" id="SSF53098">
    <property type="entry name" value="Ribonuclease H-like"/>
    <property type="match status" value="1"/>
</dbReference>
<evidence type="ECO:0000313" key="3">
    <source>
        <dbReference type="Proteomes" id="UP000789405"/>
    </source>
</evidence>
<proteinExistence type="predicted"/>
<dbReference type="OrthoDB" id="2444807at2759"/>
<protein>
    <submittedName>
        <fullName evidence="2">15405_t:CDS:1</fullName>
    </submittedName>
</protein>
<feature type="compositionally biased region" description="Acidic residues" evidence="1">
    <location>
        <begin position="19"/>
        <end position="33"/>
    </location>
</feature>
<dbReference type="AlphaFoldDB" id="A0A9N8ZS69"/>
<evidence type="ECO:0000313" key="2">
    <source>
        <dbReference type="EMBL" id="CAG8505025.1"/>
    </source>
</evidence>
<feature type="region of interest" description="Disordered" evidence="1">
    <location>
        <begin position="19"/>
        <end position="43"/>
    </location>
</feature>